<gene>
    <name evidence="1" type="ORF">COY37_08885</name>
</gene>
<evidence type="ECO:0000313" key="1">
    <source>
        <dbReference type="EMBL" id="PIZ36332.1"/>
    </source>
</evidence>
<protein>
    <submittedName>
        <fullName evidence="1">Uncharacterized protein</fullName>
    </submittedName>
</protein>
<accession>A0A2M7T742</accession>
<proteinExistence type="predicted"/>
<dbReference type="Proteomes" id="UP000230956">
    <property type="component" value="Unassembled WGS sequence"/>
</dbReference>
<dbReference type="EMBL" id="PFNG01000206">
    <property type="protein sequence ID" value="PIZ36332.1"/>
    <property type="molecule type" value="Genomic_DNA"/>
</dbReference>
<organism evidence="1 2">
    <name type="scientific">Candidatus Aquicultor secundus</name>
    <dbReference type="NCBI Taxonomy" id="1973895"/>
    <lineage>
        <taxon>Bacteria</taxon>
        <taxon>Bacillati</taxon>
        <taxon>Actinomycetota</taxon>
        <taxon>Candidatus Aquicultoria</taxon>
        <taxon>Candidatus Aquicultorales</taxon>
        <taxon>Candidatus Aquicultoraceae</taxon>
        <taxon>Candidatus Aquicultor</taxon>
    </lineage>
</organism>
<comment type="caution">
    <text evidence="1">The sequence shown here is derived from an EMBL/GenBank/DDBJ whole genome shotgun (WGS) entry which is preliminary data.</text>
</comment>
<sequence>MHGYHDGEVEEWVNFFLDGVIETANESINISKQITKLREEDMAKIQALAKRESESGVLILRKLFSRPIIGTRNIMEWTARYQPIDTSSYQASLCVLFNISTASWMLSAQRKGHDTSSKPCSFLKRFCGLTITKRA</sequence>
<name>A0A2M7T742_9ACTN</name>
<reference evidence="2" key="1">
    <citation type="submission" date="2017-09" db="EMBL/GenBank/DDBJ databases">
        <title>Depth-based differentiation of microbial function through sediment-hosted aquifers and enrichment of novel symbionts in the deep terrestrial subsurface.</title>
        <authorList>
            <person name="Probst A.J."/>
            <person name="Ladd B."/>
            <person name="Jarett J.K."/>
            <person name="Geller-Mcgrath D.E."/>
            <person name="Sieber C.M.K."/>
            <person name="Emerson J.B."/>
            <person name="Anantharaman K."/>
            <person name="Thomas B.C."/>
            <person name="Malmstrom R."/>
            <person name="Stieglmeier M."/>
            <person name="Klingl A."/>
            <person name="Woyke T."/>
            <person name="Ryan C.M."/>
            <person name="Banfield J.F."/>
        </authorList>
    </citation>
    <scope>NUCLEOTIDE SEQUENCE [LARGE SCALE GENOMIC DNA]</scope>
</reference>
<evidence type="ECO:0000313" key="2">
    <source>
        <dbReference type="Proteomes" id="UP000230956"/>
    </source>
</evidence>
<dbReference type="AlphaFoldDB" id="A0A2M7T742"/>